<gene>
    <name evidence="1" type="ORF">SMAX5B_001393</name>
</gene>
<proteinExistence type="predicted"/>
<dbReference type="EMBL" id="CP026261">
    <property type="protein sequence ID" value="AWP18314.1"/>
    <property type="molecule type" value="Genomic_DNA"/>
</dbReference>
<evidence type="ECO:0000313" key="2">
    <source>
        <dbReference type="Proteomes" id="UP000246464"/>
    </source>
</evidence>
<dbReference type="Proteomes" id="UP000246464">
    <property type="component" value="Chromosome 19"/>
</dbReference>
<accession>A0A2U9CNV8</accession>
<reference evidence="1 2" key="1">
    <citation type="submission" date="2017-12" db="EMBL/GenBank/DDBJ databases">
        <title>Integrating genomic resources of turbot (Scophthalmus maximus) in depth evaluation of genetic and physical mapping variation across individuals.</title>
        <authorList>
            <person name="Martinez P."/>
        </authorList>
    </citation>
    <scope>NUCLEOTIDE SEQUENCE [LARGE SCALE GENOMIC DNA]</scope>
</reference>
<protein>
    <submittedName>
        <fullName evidence="1">Putative sterile alpha motif domain-containing protein 3-like</fullName>
    </submittedName>
</protein>
<organism evidence="1 2">
    <name type="scientific">Scophthalmus maximus</name>
    <name type="common">Turbot</name>
    <name type="synonym">Psetta maxima</name>
    <dbReference type="NCBI Taxonomy" id="52904"/>
    <lineage>
        <taxon>Eukaryota</taxon>
        <taxon>Metazoa</taxon>
        <taxon>Chordata</taxon>
        <taxon>Craniata</taxon>
        <taxon>Vertebrata</taxon>
        <taxon>Euteleostomi</taxon>
        <taxon>Actinopterygii</taxon>
        <taxon>Neopterygii</taxon>
        <taxon>Teleostei</taxon>
        <taxon>Neoteleostei</taxon>
        <taxon>Acanthomorphata</taxon>
        <taxon>Carangaria</taxon>
        <taxon>Pleuronectiformes</taxon>
        <taxon>Pleuronectoidei</taxon>
        <taxon>Scophthalmidae</taxon>
        <taxon>Scophthalmus</taxon>
    </lineage>
</organism>
<sequence>MAHTFAIRRQEVVNQEPSIKFFQDRWPALFQKNEDSRAGLAETELEQLTMAVFVIRKEGEGLQEPPEDIGIVIEGVEDSRAGLAETELEQLTMAVFVIRKEGEGLQEPPEDIGIVIEVPETLYNRGQSSRLVRPKMVLQSPGGMRLKELNRREQQPVISKVEVPTKGVYTYGGAKKHRHGENV</sequence>
<evidence type="ECO:0000313" key="1">
    <source>
        <dbReference type="EMBL" id="AWP18314.1"/>
    </source>
</evidence>
<name>A0A2U9CNV8_SCOMX</name>
<dbReference type="AlphaFoldDB" id="A0A2U9CNV8"/>
<keyword evidence="2" id="KW-1185">Reference proteome</keyword>